<evidence type="ECO:0000256" key="2">
    <source>
        <dbReference type="ARBA" id="ARBA00022771"/>
    </source>
</evidence>
<evidence type="ECO:0000313" key="6">
    <source>
        <dbReference type="Proteomes" id="UP001141806"/>
    </source>
</evidence>
<dbReference type="AlphaFoldDB" id="A0A9Q0KSA1"/>
<comment type="caution">
    <text evidence="5">The sequence shown here is derived from an EMBL/GenBank/DDBJ whole genome shotgun (WGS) entry which is preliminary data.</text>
</comment>
<organism evidence="5 6">
    <name type="scientific">Protea cynaroides</name>
    <dbReference type="NCBI Taxonomy" id="273540"/>
    <lineage>
        <taxon>Eukaryota</taxon>
        <taxon>Viridiplantae</taxon>
        <taxon>Streptophyta</taxon>
        <taxon>Embryophyta</taxon>
        <taxon>Tracheophyta</taxon>
        <taxon>Spermatophyta</taxon>
        <taxon>Magnoliopsida</taxon>
        <taxon>Proteales</taxon>
        <taxon>Proteaceae</taxon>
        <taxon>Protea</taxon>
    </lineage>
</organism>
<accession>A0A9Q0KSA1</accession>
<dbReference type="PANTHER" id="PTHR46158">
    <property type="entry name" value="OS02G0165000 PROTEIN"/>
    <property type="match status" value="1"/>
</dbReference>
<evidence type="ECO:0000256" key="3">
    <source>
        <dbReference type="ARBA" id="ARBA00022833"/>
    </source>
</evidence>
<dbReference type="InterPro" id="IPR013083">
    <property type="entry name" value="Znf_RING/FYVE/PHD"/>
</dbReference>
<dbReference type="SMART" id="SM00744">
    <property type="entry name" value="RINGv"/>
    <property type="match status" value="1"/>
</dbReference>
<keyword evidence="6" id="KW-1185">Reference proteome</keyword>
<feature type="domain" description="RING-CH-type" evidence="4">
    <location>
        <begin position="88"/>
        <end position="137"/>
    </location>
</feature>
<evidence type="ECO:0000259" key="4">
    <source>
        <dbReference type="SMART" id="SM00744"/>
    </source>
</evidence>
<dbReference type="Proteomes" id="UP001141806">
    <property type="component" value="Unassembled WGS sequence"/>
</dbReference>
<keyword evidence="1" id="KW-0479">Metal-binding</keyword>
<dbReference type="GO" id="GO:0008270">
    <property type="term" value="F:zinc ion binding"/>
    <property type="evidence" value="ECO:0007669"/>
    <property type="project" value="UniProtKB-KW"/>
</dbReference>
<dbReference type="Gene3D" id="3.30.40.10">
    <property type="entry name" value="Zinc/RING finger domain, C3HC4 (zinc finger)"/>
    <property type="match status" value="1"/>
</dbReference>
<evidence type="ECO:0000256" key="1">
    <source>
        <dbReference type="ARBA" id="ARBA00022723"/>
    </source>
</evidence>
<dbReference type="EMBL" id="JAMYWD010000003">
    <property type="protein sequence ID" value="KAJ4975797.1"/>
    <property type="molecule type" value="Genomic_DNA"/>
</dbReference>
<dbReference type="OrthoDB" id="435038at2759"/>
<keyword evidence="3" id="KW-0862">Zinc</keyword>
<dbReference type="InterPro" id="IPR011016">
    <property type="entry name" value="Znf_RING-CH"/>
</dbReference>
<proteinExistence type="predicted"/>
<name>A0A9Q0KSA1_9MAGN</name>
<keyword evidence="2" id="KW-0863">Zinc-finger</keyword>
<gene>
    <name evidence="5" type="ORF">NE237_000903</name>
</gene>
<dbReference type="PANTHER" id="PTHR46158:SF2">
    <property type="entry name" value="OS02G0165000 PROTEIN"/>
    <property type="match status" value="1"/>
</dbReference>
<evidence type="ECO:0000313" key="5">
    <source>
        <dbReference type="EMBL" id="KAJ4975797.1"/>
    </source>
</evidence>
<reference evidence="5" key="1">
    <citation type="journal article" date="2023" name="Plant J.">
        <title>The genome of the king protea, Protea cynaroides.</title>
        <authorList>
            <person name="Chang J."/>
            <person name="Duong T.A."/>
            <person name="Schoeman C."/>
            <person name="Ma X."/>
            <person name="Roodt D."/>
            <person name="Barker N."/>
            <person name="Li Z."/>
            <person name="Van de Peer Y."/>
            <person name="Mizrachi E."/>
        </authorList>
    </citation>
    <scope>NUCLEOTIDE SEQUENCE</scope>
    <source>
        <tissue evidence="5">Young leaves</tissue>
    </source>
</reference>
<sequence>MPLSLLKTCKNMVGLSCYINSVLEFVKRGYAFKVFVKTPKKKMKLVMTSLKIGESDFGLPYIKWASGCRVINERNRRCGEGIPEEEAVCRICYVELGVGGETLRWSVAAKENLHLLKRVCTVEWFSIKSNMTCDVCKQDV</sequence>
<protein>
    <recommendedName>
        <fullName evidence="4">RING-CH-type domain-containing protein</fullName>
    </recommendedName>
</protein>